<accession>A0ABT7NEV8</accession>
<dbReference type="PROSITE" id="PS50930">
    <property type="entry name" value="HTH_LYTTR"/>
    <property type="match status" value="1"/>
</dbReference>
<keyword evidence="4" id="KW-0238">DNA-binding</keyword>
<protein>
    <submittedName>
        <fullName evidence="4">LytTR family DNA-binding domain-containing protein</fullName>
    </submittedName>
</protein>
<dbReference type="RefSeq" id="WP_286661555.1">
    <property type="nucleotide sequence ID" value="NZ_JASZYV010000003.1"/>
</dbReference>
<evidence type="ECO:0000313" key="5">
    <source>
        <dbReference type="Proteomes" id="UP001174908"/>
    </source>
</evidence>
<dbReference type="Proteomes" id="UP001174908">
    <property type="component" value="Unassembled WGS sequence"/>
</dbReference>
<keyword evidence="5" id="KW-1185">Reference proteome</keyword>
<dbReference type="Pfam" id="PF00072">
    <property type="entry name" value="Response_reg"/>
    <property type="match status" value="1"/>
</dbReference>
<evidence type="ECO:0000259" key="3">
    <source>
        <dbReference type="PROSITE" id="PS50930"/>
    </source>
</evidence>
<feature type="domain" description="Response regulatory" evidence="2">
    <location>
        <begin position="4"/>
        <end position="124"/>
    </location>
</feature>
<dbReference type="SMART" id="SM00850">
    <property type="entry name" value="LytTR"/>
    <property type="match status" value="1"/>
</dbReference>
<dbReference type="InterPro" id="IPR001789">
    <property type="entry name" value="Sig_transdc_resp-reg_receiver"/>
</dbReference>
<gene>
    <name evidence="4" type="ORF">QTH91_18505</name>
</gene>
<keyword evidence="1" id="KW-0597">Phosphoprotein</keyword>
<reference evidence="4" key="1">
    <citation type="submission" date="2023-06" db="EMBL/GenBank/DDBJ databases">
        <authorList>
            <person name="Jiang Y."/>
            <person name="Liu Q."/>
        </authorList>
    </citation>
    <scope>NUCLEOTIDE SEQUENCE</scope>
    <source>
        <strain evidence="4">CGMCC 1.12089</strain>
    </source>
</reference>
<dbReference type="InterPro" id="IPR007492">
    <property type="entry name" value="LytTR_DNA-bd_dom"/>
</dbReference>
<dbReference type="InterPro" id="IPR011006">
    <property type="entry name" value="CheY-like_superfamily"/>
</dbReference>
<evidence type="ECO:0000313" key="4">
    <source>
        <dbReference type="EMBL" id="MDM0046489.1"/>
    </source>
</evidence>
<dbReference type="PANTHER" id="PTHR37299:SF1">
    <property type="entry name" value="STAGE 0 SPORULATION PROTEIN A HOMOLOG"/>
    <property type="match status" value="1"/>
</dbReference>
<feature type="modified residue" description="4-aspartylphosphate" evidence="1">
    <location>
        <position position="56"/>
    </location>
</feature>
<dbReference type="PANTHER" id="PTHR37299">
    <property type="entry name" value="TRANSCRIPTIONAL REGULATOR-RELATED"/>
    <property type="match status" value="1"/>
</dbReference>
<evidence type="ECO:0000259" key="2">
    <source>
        <dbReference type="PROSITE" id="PS50110"/>
    </source>
</evidence>
<organism evidence="4 5">
    <name type="scientific">Variovorax dokdonensis</name>
    <dbReference type="NCBI Taxonomy" id="344883"/>
    <lineage>
        <taxon>Bacteria</taxon>
        <taxon>Pseudomonadati</taxon>
        <taxon>Pseudomonadota</taxon>
        <taxon>Betaproteobacteria</taxon>
        <taxon>Burkholderiales</taxon>
        <taxon>Comamonadaceae</taxon>
        <taxon>Variovorax</taxon>
    </lineage>
</organism>
<dbReference type="Gene3D" id="2.40.50.1020">
    <property type="entry name" value="LytTr DNA-binding domain"/>
    <property type="match status" value="1"/>
</dbReference>
<name>A0ABT7NEV8_9BURK</name>
<proteinExistence type="predicted"/>
<sequence length="298" mass="32041">MKATALIAEDEPLLAAALRAELAAAWPDLSVVASVGNGLSAVSESLRLLPEVLFFDIRMPGLDGLGAATELADQWPVDERPMPQLVFVTAYDEYATRAFDAQAIDYVLKPVQPERLRKTVARLQQALSARQAALPVASGSTPAAAEALEQALTQWRRLIDAAAGGTTAAMPGAAATAGAPGPALAAPTAPLKFITASDAGGQRLHMVPLSDVVFFEAADKYVRVLTATQEHLIRTPLKQLMQQLDPNDFWQVHRAVVVRSDAIESAQRDDVGRLTLRLRGRPEKISVSRLYAQQFKAM</sequence>
<dbReference type="GO" id="GO:0003677">
    <property type="term" value="F:DNA binding"/>
    <property type="evidence" value="ECO:0007669"/>
    <property type="project" value="UniProtKB-KW"/>
</dbReference>
<comment type="caution">
    <text evidence="4">The sequence shown here is derived from an EMBL/GenBank/DDBJ whole genome shotgun (WGS) entry which is preliminary data.</text>
</comment>
<dbReference type="SUPFAM" id="SSF52172">
    <property type="entry name" value="CheY-like"/>
    <property type="match status" value="1"/>
</dbReference>
<dbReference type="Gene3D" id="3.40.50.2300">
    <property type="match status" value="1"/>
</dbReference>
<dbReference type="SMART" id="SM00448">
    <property type="entry name" value="REC"/>
    <property type="match status" value="1"/>
</dbReference>
<dbReference type="Pfam" id="PF04397">
    <property type="entry name" value="LytTR"/>
    <property type="match status" value="1"/>
</dbReference>
<feature type="domain" description="HTH LytTR-type" evidence="3">
    <location>
        <begin position="201"/>
        <end position="298"/>
    </location>
</feature>
<dbReference type="EMBL" id="JASZYV010000003">
    <property type="protein sequence ID" value="MDM0046489.1"/>
    <property type="molecule type" value="Genomic_DNA"/>
</dbReference>
<dbReference type="InterPro" id="IPR046947">
    <property type="entry name" value="LytR-like"/>
</dbReference>
<dbReference type="PROSITE" id="PS50110">
    <property type="entry name" value="RESPONSE_REGULATORY"/>
    <property type="match status" value="1"/>
</dbReference>
<evidence type="ECO:0000256" key="1">
    <source>
        <dbReference type="PROSITE-ProRule" id="PRU00169"/>
    </source>
</evidence>